<protein>
    <submittedName>
        <fullName evidence="1">Uncharacterized protein</fullName>
    </submittedName>
</protein>
<sequence length="60" mass="6677">MERLENGVIVCKLIRVIEDQICAKHQSETNMIDDCTPIIENEQILNGSQSITKVCDLSSG</sequence>
<dbReference type="AlphaFoldDB" id="A0A1Y3AQX5"/>
<evidence type="ECO:0000313" key="1">
    <source>
        <dbReference type="EMBL" id="OTF70224.1"/>
    </source>
</evidence>
<keyword evidence="2" id="KW-1185">Reference proteome</keyword>
<gene>
    <name evidence="1" type="ORF">BLA29_007878</name>
</gene>
<proteinExistence type="predicted"/>
<accession>A0A1Y3AQX5</accession>
<reference evidence="1 2" key="1">
    <citation type="submission" date="2017-03" db="EMBL/GenBank/DDBJ databases">
        <title>Genome Survey of Euroglyphus maynei.</title>
        <authorList>
            <person name="Arlian L.G."/>
            <person name="Morgan M.S."/>
            <person name="Rider S.D."/>
        </authorList>
    </citation>
    <scope>NUCLEOTIDE SEQUENCE [LARGE SCALE GENOMIC DNA]</scope>
    <source>
        <strain evidence="1">Arlian Lab</strain>
        <tissue evidence="1">Whole body</tissue>
    </source>
</reference>
<comment type="caution">
    <text evidence="1">The sequence shown here is derived from an EMBL/GenBank/DDBJ whole genome shotgun (WGS) entry which is preliminary data.</text>
</comment>
<name>A0A1Y3AQX5_EURMA</name>
<dbReference type="Proteomes" id="UP000194236">
    <property type="component" value="Unassembled WGS sequence"/>
</dbReference>
<evidence type="ECO:0000313" key="2">
    <source>
        <dbReference type="Proteomes" id="UP000194236"/>
    </source>
</evidence>
<dbReference type="EMBL" id="MUJZ01066660">
    <property type="protein sequence ID" value="OTF70224.1"/>
    <property type="molecule type" value="Genomic_DNA"/>
</dbReference>
<organism evidence="1 2">
    <name type="scientific">Euroglyphus maynei</name>
    <name type="common">Mayne's house dust mite</name>
    <dbReference type="NCBI Taxonomy" id="6958"/>
    <lineage>
        <taxon>Eukaryota</taxon>
        <taxon>Metazoa</taxon>
        <taxon>Ecdysozoa</taxon>
        <taxon>Arthropoda</taxon>
        <taxon>Chelicerata</taxon>
        <taxon>Arachnida</taxon>
        <taxon>Acari</taxon>
        <taxon>Acariformes</taxon>
        <taxon>Sarcoptiformes</taxon>
        <taxon>Astigmata</taxon>
        <taxon>Psoroptidia</taxon>
        <taxon>Analgoidea</taxon>
        <taxon>Pyroglyphidae</taxon>
        <taxon>Pyroglyphinae</taxon>
        <taxon>Euroglyphus</taxon>
    </lineage>
</organism>